<dbReference type="Proteomes" id="UP000001194">
    <property type="component" value="Unassembled WGS sequence"/>
</dbReference>
<dbReference type="InterPro" id="IPR001180">
    <property type="entry name" value="CNH_dom"/>
</dbReference>
<accession>B0DAP9</accession>
<evidence type="ECO:0000313" key="7">
    <source>
        <dbReference type="Proteomes" id="UP000001194"/>
    </source>
</evidence>
<dbReference type="HOGENOM" id="CLU_063262_0_0_1"/>
<reference evidence="6 7" key="1">
    <citation type="journal article" date="2008" name="Nature">
        <title>The genome of Laccaria bicolor provides insights into mycorrhizal symbiosis.</title>
        <authorList>
            <person name="Martin F."/>
            <person name="Aerts A."/>
            <person name="Ahren D."/>
            <person name="Brun A."/>
            <person name="Danchin E.G.J."/>
            <person name="Duchaussoy F."/>
            <person name="Gibon J."/>
            <person name="Kohler A."/>
            <person name="Lindquist E."/>
            <person name="Pereda V."/>
            <person name="Salamov A."/>
            <person name="Shapiro H.J."/>
            <person name="Wuyts J."/>
            <person name="Blaudez D."/>
            <person name="Buee M."/>
            <person name="Brokstein P."/>
            <person name="Canbaeck B."/>
            <person name="Cohen D."/>
            <person name="Courty P.E."/>
            <person name="Coutinho P.M."/>
            <person name="Delaruelle C."/>
            <person name="Detter J.C."/>
            <person name="Deveau A."/>
            <person name="DiFazio S."/>
            <person name="Duplessis S."/>
            <person name="Fraissinet-Tachet L."/>
            <person name="Lucic E."/>
            <person name="Frey-Klett P."/>
            <person name="Fourrey C."/>
            <person name="Feussner I."/>
            <person name="Gay G."/>
            <person name="Grimwood J."/>
            <person name="Hoegger P.J."/>
            <person name="Jain P."/>
            <person name="Kilaru S."/>
            <person name="Labbe J."/>
            <person name="Lin Y.C."/>
            <person name="Legue V."/>
            <person name="Le Tacon F."/>
            <person name="Marmeisse R."/>
            <person name="Melayah D."/>
            <person name="Montanini B."/>
            <person name="Muratet M."/>
            <person name="Nehls U."/>
            <person name="Niculita-Hirzel H."/>
            <person name="Oudot-Le Secq M.P."/>
            <person name="Peter M."/>
            <person name="Quesneville H."/>
            <person name="Rajashekar B."/>
            <person name="Reich M."/>
            <person name="Rouhier N."/>
            <person name="Schmutz J."/>
            <person name="Yin T."/>
            <person name="Chalot M."/>
            <person name="Henrissat B."/>
            <person name="Kuees U."/>
            <person name="Lucas S."/>
            <person name="Van de Peer Y."/>
            <person name="Podila G.K."/>
            <person name="Polle A."/>
            <person name="Pukkila P.J."/>
            <person name="Richardson P.M."/>
            <person name="Rouze P."/>
            <person name="Sanders I.R."/>
            <person name="Stajich J.E."/>
            <person name="Tunlid A."/>
            <person name="Tuskan G."/>
            <person name="Grigoriev I.V."/>
        </authorList>
    </citation>
    <scope>NUCLEOTIDE SEQUENCE [LARGE SCALE GENOMIC DNA]</scope>
    <source>
        <strain evidence="7">S238N-H82 / ATCC MYA-4686</strain>
    </source>
</reference>
<dbReference type="GO" id="GO:0006914">
    <property type="term" value="P:autophagy"/>
    <property type="evidence" value="ECO:0007669"/>
    <property type="project" value="TreeGrafter"/>
</dbReference>
<keyword evidence="2" id="KW-0813">Transport</keyword>
<dbReference type="InParanoid" id="B0DAP9"/>
<dbReference type="GeneID" id="6076711"/>
<dbReference type="OrthoDB" id="5325112at2759"/>
<dbReference type="AlphaFoldDB" id="B0DAP9"/>
<dbReference type="GO" id="GO:0005737">
    <property type="term" value="C:cytoplasm"/>
    <property type="evidence" value="ECO:0007669"/>
    <property type="project" value="UniProtKB-SubCell"/>
</dbReference>
<dbReference type="GO" id="GO:0034058">
    <property type="term" value="P:endosomal vesicle fusion"/>
    <property type="evidence" value="ECO:0007669"/>
    <property type="project" value="TreeGrafter"/>
</dbReference>
<evidence type="ECO:0000313" key="6">
    <source>
        <dbReference type="EMBL" id="EDR08248.1"/>
    </source>
</evidence>
<protein>
    <submittedName>
        <fullName evidence="6">Predicted protein</fullName>
    </submittedName>
</protein>
<evidence type="ECO:0000256" key="4">
    <source>
        <dbReference type="ARBA" id="ARBA00022927"/>
    </source>
</evidence>
<keyword evidence="7" id="KW-1185">Reference proteome</keyword>
<dbReference type="PROSITE" id="PS50219">
    <property type="entry name" value="CNH"/>
    <property type="match status" value="1"/>
</dbReference>
<dbReference type="EMBL" id="DS547102">
    <property type="protein sequence ID" value="EDR08248.1"/>
    <property type="molecule type" value="Genomic_DNA"/>
</dbReference>
<sequence length="374" mass="40400">MQTLPVDVPPYQIQNLITDDAGTISGARAQIRCAQALGSEIYVGFSNGELMRFALRADDPTSLESYTILSRQSVPGEKPIDEIVLIPSLSRALVLADHQIYFYTLPSLDPYPIKPLRHVVTFAVDSNHLNRPSPSPGLSIEPVDFSVIKRNGIAMYTLKDKLLYTKEIPLPQGATLARRMGKALCIADNNCYSVVDLEGASMFPILPLSQAPDPTPFVVKPSITVIGNSEFLILSWTGGSTLGLFITGDGDPVRGTLEWPSHPEAVCLDYPHITTLLPNGTIEIHNIETQALVQVIGAPVISPAPTPRVSSPTVGHHKRASSASVQSVTVNPGQRIGMVASLGGYLVPSTQRSDRMQKVTVKLRRQTANVHSSA</sequence>
<comment type="subcellular location">
    <subcellularLocation>
        <location evidence="1">Cytoplasm</location>
    </subcellularLocation>
</comment>
<name>B0DAP9_LACBS</name>
<evidence type="ECO:0000256" key="2">
    <source>
        <dbReference type="ARBA" id="ARBA00022448"/>
    </source>
</evidence>
<dbReference type="InterPro" id="IPR032914">
    <property type="entry name" value="Vam6/VPS39/TRAP1"/>
</dbReference>
<feature type="domain" description="CNH" evidence="5">
    <location>
        <begin position="28"/>
        <end position="311"/>
    </location>
</feature>
<dbReference type="GO" id="GO:0016020">
    <property type="term" value="C:membrane"/>
    <property type="evidence" value="ECO:0007669"/>
    <property type="project" value="TreeGrafter"/>
</dbReference>
<keyword evidence="4" id="KW-0653">Protein transport</keyword>
<dbReference type="Pfam" id="PF00780">
    <property type="entry name" value="CNH"/>
    <property type="match status" value="1"/>
</dbReference>
<dbReference type="PANTHER" id="PTHR12894:SF27">
    <property type="entry name" value="TRANSFORMING GROWTH FACTOR-BETA RECEPTOR-ASSOCIATED PROTEIN 1"/>
    <property type="match status" value="1"/>
</dbReference>
<evidence type="ECO:0000256" key="3">
    <source>
        <dbReference type="ARBA" id="ARBA00022490"/>
    </source>
</evidence>
<gene>
    <name evidence="6" type="ORF">LACBIDRAFT_297720</name>
</gene>
<organism evidence="7">
    <name type="scientific">Laccaria bicolor (strain S238N-H82 / ATCC MYA-4686)</name>
    <name type="common">Bicoloured deceiver</name>
    <name type="synonym">Laccaria laccata var. bicolor</name>
    <dbReference type="NCBI Taxonomy" id="486041"/>
    <lineage>
        <taxon>Eukaryota</taxon>
        <taxon>Fungi</taxon>
        <taxon>Dikarya</taxon>
        <taxon>Basidiomycota</taxon>
        <taxon>Agaricomycotina</taxon>
        <taxon>Agaricomycetes</taxon>
        <taxon>Agaricomycetidae</taxon>
        <taxon>Agaricales</taxon>
        <taxon>Agaricineae</taxon>
        <taxon>Hydnangiaceae</taxon>
        <taxon>Laccaria</taxon>
    </lineage>
</organism>
<evidence type="ECO:0000256" key="1">
    <source>
        <dbReference type="ARBA" id="ARBA00004496"/>
    </source>
</evidence>
<dbReference type="STRING" id="486041.B0DAP9"/>
<proteinExistence type="predicted"/>
<dbReference type="RefSeq" id="XP_001881318.1">
    <property type="nucleotide sequence ID" value="XM_001881283.1"/>
</dbReference>
<dbReference type="KEGG" id="lbc:LACBIDRAFT_297720"/>
<dbReference type="GO" id="GO:0015031">
    <property type="term" value="P:protein transport"/>
    <property type="evidence" value="ECO:0007669"/>
    <property type="project" value="UniProtKB-KW"/>
</dbReference>
<dbReference type="PANTHER" id="PTHR12894">
    <property type="entry name" value="CNH DOMAIN CONTAINING"/>
    <property type="match status" value="1"/>
</dbReference>
<evidence type="ECO:0000259" key="5">
    <source>
        <dbReference type="PROSITE" id="PS50219"/>
    </source>
</evidence>
<keyword evidence="3" id="KW-0963">Cytoplasm</keyword>